<protein>
    <submittedName>
        <fullName evidence="1">Uncharacterized protein</fullName>
    </submittedName>
</protein>
<gene>
    <name evidence="1" type="ORF">I4F81_003296</name>
</gene>
<evidence type="ECO:0000313" key="1">
    <source>
        <dbReference type="EMBL" id="KAK1860708.1"/>
    </source>
</evidence>
<name>A0ACC3BS01_PYRYE</name>
<comment type="caution">
    <text evidence="1">The sequence shown here is derived from an EMBL/GenBank/DDBJ whole genome shotgun (WGS) entry which is preliminary data.</text>
</comment>
<accession>A0ACC3BS01</accession>
<sequence>MGVNTARGESQERALLTGRFALAEVPCAACGSVVGWNYVAAADERQAYKAGTTILEAPRIRQ</sequence>
<organism evidence="1 2">
    <name type="scientific">Pyropia yezoensis</name>
    <name type="common">Susabi-nori</name>
    <name type="synonym">Porphyra yezoensis</name>
    <dbReference type="NCBI Taxonomy" id="2788"/>
    <lineage>
        <taxon>Eukaryota</taxon>
        <taxon>Rhodophyta</taxon>
        <taxon>Bangiophyceae</taxon>
        <taxon>Bangiales</taxon>
        <taxon>Bangiaceae</taxon>
        <taxon>Pyropia</taxon>
    </lineage>
</organism>
<reference evidence="1" key="1">
    <citation type="submission" date="2019-11" db="EMBL/GenBank/DDBJ databases">
        <title>Nori genome reveals adaptations in red seaweeds to the harsh intertidal environment.</title>
        <authorList>
            <person name="Wang D."/>
            <person name="Mao Y."/>
        </authorList>
    </citation>
    <scope>NUCLEOTIDE SEQUENCE</scope>
    <source>
        <tissue evidence="1">Gametophyte</tissue>
    </source>
</reference>
<dbReference type="EMBL" id="CM020618">
    <property type="protein sequence ID" value="KAK1860708.1"/>
    <property type="molecule type" value="Genomic_DNA"/>
</dbReference>
<proteinExistence type="predicted"/>
<evidence type="ECO:0000313" key="2">
    <source>
        <dbReference type="Proteomes" id="UP000798662"/>
    </source>
</evidence>
<dbReference type="Proteomes" id="UP000798662">
    <property type="component" value="Chromosome 1"/>
</dbReference>
<keyword evidence="2" id="KW-1185">Reference proteome</keyword>